<dbReference type="EMBL" id="SWDX01000010">
    <property type="protein sequence ID" value="TKC57194.1"/>
    <property type="molecule type" value="Genomic_DNA"/>
</dbReference>
<comment type="caution">
    <text evidence="1">The sequence shown here is derived from an EMBL/GenBank/DDBJ whole genome shotgun (WGS) entry which is preliminary data.</text>
</comment>
<gene>
    <name evidence="1" type="ORF">FBD94_21445</name>
</gene>
<dbReference type="AlphaFoldDB" id="A0A4U1G214"/>
<reference evidence="1 2" key="1">
    <citation type="submission" date="2019-04" db="EMBL/GenBank/DDBJ databases">
        <title>Pedobacter sp. RP-1-16 sp. nov., isolated from Arctic soil.</title>
        <authorList>
            <person name="Dahal R.H."/>
            <person name="Kim D.-U."/>
        </authorList>
    </citation>
    <scope>NUCLEOTIDE SEQUENCE [LARGE SCALE GENOMIC DNA]</scope>
    <source>
        <strain evidence="1 2">RP-1-16</strain>
    </source>
</reference>
<evidence type="ECO:0000313" key="2">
    <source>
        <dbReference type="Proteomes" id="UP000309594"/>
    </source>
</evidence>
<sequence length="134" mass="15716">MQRLGYTADGYLWQPEYRDTVKLLQEKLVLFLRLNEKLRNNIADKHPFVNNTAEAIEFNLMQFSEAYREKFILPDMEGYCLRFIELINPVLIGFVKEIGFDAQGFSLRFRYGSQVIEKSKTILIVAQNKGSEDR</sequence>
<dbReference type="RefSeq" id="WP_136881718.1">
    <property type="nucleotide sequence ID" value="NZ_SWDX01000010.1"/>
</dbReference>
<evidence type="ECO:0000313" key="1">
    <source>
        <dbReference type="EMBL" id="TKC57194.1"/>
    </source>
</evidence>
<accession>A0A4U1G214</accession>
<organism evidence="1 2">
    <name type="scientific">Pedobacter hiemivivus</name>
    <dbReference type="NCBI Taxonomy" id="2530454"/>
    <lineage>
        <taxon>Bacteria</taxon>
        <taxon>Pseudomonadati</taxon>
        <taxon>Bacteroidota</taxon>
        <taxon>Sphingobacteriia</taxon>
        <taxon>Sphingobacteriales</taxon>
        <taxon>Sphingobacteriaceae</taxon>
        <taxon>Pedobacter</taxon>
    </lineage>
</organism>
<proteinExistence type="predicted"/>
<protein>
    <submittedName>
        <fullName evidence="1">Uncharacterized protein</fullName>
    </submittedName>
</protein>
<name>A0A4U1G214_9SPHI</name>
<dbReference type="Proteomes" id="UP000309594">
    <property type="component" value="Unassembled WGS sequence"/>
</dbReference>